<evidence type="ECO:0000256" key="2">
    <source>
        <dbReference type="ARBA" id="ARBA00012916"/>
    </source>
</evidence>
<dbReference type="InterPro" id="IPR046348">
    <property type="entry name" value="SIS_dom_sf"/>
</dbReference>
<evidence type="ECO:0000256" key="1">
    <source>
        <dbReference type="ARBA" id="ARBA00001031"/>
    </source>
</evidence>
<proteinExistence type="predicted"/>
<protein>
    <recommendedName>
        <fullName evidence="3">Glutamine--fructose-6-phosphate aminotransferase [isomerizing]</fullName>
        <ecNumber evidence="2">2.6.1.16</ecNumber>
    </recommendedName>
</protein>
<dbReference type="GO" id="GO:0097367">
    <property type="term" value="F:carbohydrate derivative binding"/>
    <property type="evidence" value="ECO:0007669"/>
    <property type="project" value="InterPro"/>
</dbReference>
<dbReference type="PANTHER" id="PTHR10937:SF0">
    <property type="entry name" value="GLUTAMINE--FRUCTOSE-6-PHOSPHATE TRANSAMINASE (ISOMERIZING)"/>
    <property type="match status" value="1"/>
</dbReference>
<evidence type="ECO:0000313" key="6">
    <source>
        <dbReference type="Proteomes" id="UP000605201"/>
    </source>
</evidence>
<dbReference type="GO" id="GO:0004360">
    <property type="term" value="F:glutamine-fructose-6-phosphate transaminase (isomerizing) activity"/>
    <property type="evidence" value="ECO:0007669"/>
    <property type="project" value="UniProtKB-EC"/>
</dbReference>
<comment type="caution">
    <text evidence="5">The sequence shown here is derived from an EMBL/GenBank/DDBJ whole genome shotgun (WGS) entry which is preliminary data.</text>
</comment>
<dbReference type="InterPro" id="IPR001347">
    <property type="entry name" value="SIS_dom"/>
</dbReference>
<dbReference type="Gene3D" id="3.40.50.10490">
    <property type="entry name" value="Glucose-6-phosphate isomerase like protein, domain 1"/>
    <property type="match status" value="2"/>
</dbReference>
<dbReference type="GO" id="GO:0006047">
    <property type="term" value="P:UDP-N-acetylglucosamine metabolic process"/>
    <property type="evidence" value="ECO:0007669"/>
    <property type="project" value="TreeGrafter"/>
</dbReference>
<sequence length="335" mass="38153">MNNIDEKYRKYFLVKEMLEVKKVLAAMDPLQVFEFTKHIKHKKILLTGEGSSRIFPAKKVIYDARYHNYKEMIITEGASQSAEYNLDDYTVFIASNSGKTKEGVKLIEKLKKKKHKNIIAVVAHKSTEIINNADYGYLLVSGHEEAVAATKTVVEQALFYDILFRKSNNQKLPDLNKLGNLIEKVLRMKIPEKIVNKLVSSKMIYFSGRNNGVSEELTLKANEITRKKSDYLEGTYAVHGIEEVMSADEIIIAIDPFQEEEAKIQKTLVKGIGMTVIAISTRKTSFPTLQIPDYGEFNPYLELAMGWNLLIETALKQGIDLDHPERARKIGNEFE</sequence>
<dbReference type="AlphaFoldDB" id="A0A8J6TQ05"/>
<dbReference type="PROSITE" id="PS51464">
    <property type="entry name" value="SIS"/>
    <property type="match status" value="1"/>
</dbReference>
<gene>
    <name evidence="5" type="ORF">H8D96_03845</name>
</gene>
<dbReference type="Pfam" id="PF01380">
    <property type="entry name" value="SIS"/>
    <property type="match status" value="1"/>
</dbReference>
<organism evidence="5 6">
    <name type="scientific">Candidatus Desulfatibia vada</name>
    <dbReference type="NCBI Taxonomy" id="2841696"/>
    <lineage>
        <taxon>Bacteria</taxon>
        <taxon>Pseudomonadati</taxon>
        <taxon>Thermodesulfobacteriota</taxon>
        <taxon>Desulfobacteria</taxon>
        <taxon>Desulfobacterales</taxon>
        <taxon>Desulfobacterales incertae sedis</taxon>
        <taxon>Candidatus Desulfatibia</taxon>
    </lineage>
</organism>
<comment type="catalytic activity">
    <reaction evidence="1">
        <text>D-fructose 6-phosphate + L-glutamine = D-glucosamine 6-phosphate + L-glutamate</text>
        <dbReference type="Rhea" id="RHEA:13237"/>
        <dbReference type="ChEBI" id="CHEBI:29985"/>
        <dbReference type="ChEBI" id="CHEBI:58359"/>
        <dbReference type="ChEBI" id="CHEBI:58725"/>
        <dbReference type="ChEBI" id="CHEBI:61527"/>
        <dbReference type="EC" id="2.6.1.16"/>
    </reaction>
</comment>
<dbReference type="PANTHER" id="PTHR10937">
    <property type="entry name" value="GLUCOSAMINE--FRUCTOSE-6-PHOSPHATE AMINOTRANSFERASE, ISOMERIZING"/>
    <property type="match status" value="1"/>
</dbReference>
<evidence type="ECO:0000313" key="5">
    <source>
        <dbReference type="EMBL" id="MBC8431032.1"/>
    </source>
</evidence>
<dbReference type="Proteomes" id="UP000605201">
    <property type="component" value="Unassembled WGS sequence"/>
</dbReference>
<name>A0A8J6TQ05_9BACT</name>
<dbReference type="GO" id="GO:0006002">
    <property type="term" value="P:fructose 6-phosphate metabolic process"/>
    <property type="evidence" value="ECO:0007669"/>
    <property type="project" value="TreeGrafter"/>
</dbReference>
<feature type="domain" description="SIS" evidence="4">
    <location>
        <begin position="32"/>
        <end position="173"/>
    </location>
</feature>
<dbReference type="GO" id="GO:0006487">
    <property type="term" value="P:protein N-linked glycosylation"/>
    <property type="evidence" value="ECO:0007669"/>
    <property type="project" value="TreeGrafter"/>
</dbReference>
<accession>A0A8J6TQ05</accession>
<evidence type="ECO:0000259" key="4">
    <source>
        <dbReference type="PROSITE" id="PS51464"/>
    </source>
</evidence>
<dbReference type="EC" id="2.6.1.16" evidence="2"/>
<reference evidence="5 6" key="1">
    <citation type="submission" date="2020-08" db="EMBL/GenBank/DDBJ databases">
        <title>Bridging the membrane lipid divide: bacteria of the FCB group superphylum have the potential to synthesize archaeal ether lipids.</title>
        <authorList>
            <person name="Villanueva L."/>
            <person name="Von Meijenfeldt F.A.B."/>
            <person name="Westbye A.B."/>
            <person name="Yadav S."/>
            <person name="Hopmans E.C."/>
            <person name="Dutilh B.E."/>
            <person name="Sinninghe Damste J.S."/>
        </authorList>
    </citation>
    <scope>NUCLEOTIDE SEQUENCE [LARGE SCALE GENOMIC DNA]</scope>
    <source>
        <strain evidence="5">NIOZ-UU17</strain>
    </source>
</reference>
<dbReference type="SUPFAM" id="SSF53697">
    <property type="entry name" value="SIS domain"/>
    <property type="match status" value="1"/>
</dbReference>
<evidence type="ECO:0000256" key="3">
    <source>
        <dbReference type="ARBA" id="ARBA00016090"/>
    </source>
</evidence>
<dbReference type="EMBL" id="JACNIG010000104">
    <property type="protein sequence ID" value="MBC8431032.1"/>
    <property type="molecule type" value="Genomic_DNA"/>
</dbReference>